<dbReference type="NCBIfam" id="TIGR00229">
    <property type="entry name" value="sensory_box"/>
    <property type="match status" value="1"/>
</dbReference>
<dbReference type="InterPro" id="IPR052020">
    <property type="entry name" value="Cyclic_di-GMP/3'3'-cGAMP_PDE"/>
</dbReference>
<dbReference type="CDD" id="cd01949">
    <property type="entry name" value="GGDEF"/>
    <property type="match status" value="1"/>
</dbReference>
<sequence>MYVMNIYEMFIENVPWPIWIEDLESRSIFLNNEYKKRFIKKSNKTDENILNEQLLNKYKEEAKKKVLLGEVVSKECFVDDKFMKYYVIPLEGENKIVKAIAGVIIDITNSEEEALKLNNKKGILSTIIDSLPESIFYKNNKLQFIGFNKSFEDFFIKRGIKEIKGKNDFELGFNDDIASEFVRQDKEVMKEKKMKYFEVSINDSENKRIEEILKVPVINDNGNVLGIVGLSRDVTEKKLLEEKLRYLSYTDALTGLYNRSSFEEKIKELDYSEYLPLGIIMGDVNGLKLVNDTIGHLEGDKLLISISEVLKQVCKDIGYIFRWGGDEFIILLPNHNEKQCEGIIKEIIIQCKNHKYDFIQLSMALGNVIRESLKEDIYHCIRLVEERVYSKKLLESKSIKSSILNSFKKSLEFKSIETEAHTKRVIKYSTEIGKRLNFTLSQLEELTLVAQFHEIGKIGIKKEILLKQGALTKDEIEIMKTHVEKGYRIINAANELSHIANSVLTHHERWDGMGYPLGLKEKEIPLMARIVAIADSYDVMVMGRTYKKAIKKEEAVKKLKAEAGVKFDPEVVSVFLEYIKSN</sequence>
<dbReference type="InterPro" id="IPR029787">
    <property type="entry name" value="Nucleotide_cyclase"/>
</dbReference>
<dbReference type="InterPro" id="IPR000014">
    <property type="entry name" value="PAS"/>
</dbReference>
<gene>
    <name evidence="4" type="ORF">CP523_11955</name>
</gene>
<dbReference type="SUPFAM" id="SSF55073">
    <property type="entry name" value="Nucleotide cyclase"/>
    <property type="match status" value="1"/>
</dbReference>
<dbReference type="InterPro" id="IPR037522">
    <property type="entry name" value="HD_GYP_dom"/>
</dbReference>
<dbReference type="EMBL" id="CP023671">
    <property type="protein sequence ID" value="AYE35071.1"/>
    <property type="molecule type" value="Genomic_DNA"/>
</dbReference>
<dbReference type="InterPro" id="IPR000160">
    <property type="entry name" value="GGDEF_dom"/>
</dbReference>
<dbReference type="CDD" id="cd00077">
    <property type="entry name" value="HDc"/>
    <property type="match status" value="1"/>
</dbReference>
<evidence type="ECO:0000259" key="2">
    <source>
        <dbReference type="PROSITE" id="PS50887"/>
    </source>
</evidence>
<evidence type="ECO:0000259" key="3">
    <source>
        <dbReference type="PROSITE" id="PS51832"/>
    </source>
</evidence>
<dbReference type="InterPro" id="IPR000700">
    <property type="entry name" value="PAS-assoc_C"/>
</dbReference>
<dbReference type="Proteomes" id="UP000280586">
    <property type="component" value="Chromosome"/>
</dbReference>
<feature type="domain" description="GGDEF" evidence="2">
    <location>
        <begin position="275"/>
        <end position="406"/>
    </location>
</feature>
<dbReference type="AlphaFoldDB" id="A0A9N7PLR7"/>
<organism evidence="4 5">
    <name type="scientific">Clostridium septicum</name>
    <dbReference type="NCBI Taxonomy" id="1504"/>
    <lineage>
        <taxon>Bacteria</taxon>
        <taxon>Bacillati</taxon>
        <taxon>Bacillota</taxon>
        <taxon>Clostridia</taxon>
        <taxon>Eubacteriales</taxon>
        <taxon>Clostridiaceae</taxon>
        <taxon>Clostridium</taxon>
    </lineage>
</organism>
<dbReference type="InterPro" id="IPR003607">
    <property type="entry name" value="HD/PDEase_dom"/>
</dbReference>
<name>A0A9N7PLR7_CLOSE</name>
<evidence type="ECO:0000313" key="5">
    <source>
        <dbReference type="Proteomes" id="UP000280586"/>
    </source>
</evidence>
<dbReference type="Gene3D" id="1.10.3210.10">
    <property type="entry name" value="Hypothetical protein af1432"/>
    <property type="match status" value="1"/>
</dbReference>
<dbReference type="PANTHER" id="PTHR45228:SF1">
    <property type="entry name" value="CYCLIC DI-GMP PHOSPHODIESTERASE TM_0186"/>
    <property type="match status" value="1"/>
</dbReference>
<dbReference type="PANTHER" id="PTHR45228">
    <property type="entry name" value="CYCLIC DI-GMP PHOSPHODIESTERASE TM_0186-RELATED"/>
    <property type="match status" value="1"/>
</dbReference>
<dbReference type="Pfam" id="PF13487">
    <property type="entry name" value="HD_5"/>
    <property type="match status" value="1"/>
</dbReference>
<feature type="domain" description="HD-GYP" evidence="3">
    <location>
        <begin position="396"/>
        <end position="582"/>
    </location>
</feature>
<proteinExistence type="predicted"/>
<dbReference type="SUPFAM" id="SSF55785">
    <property type="entry name" value="PYP-like sensor domain (PAS domain)"/>
    <property type="match status" value="1"/>
</dbReference>
<dbReference type="InterPro" id="IPR013656">
    <property type="entry name" value="PAS_4"/>
</dbReference>
<dbReference type="Pfam" id="PF08448">
    <property type="entry name" value="PAS_4"/>
    <property type="match status" value="1"/>
</dbReference>
<dbReference type="SUPFAM" id="SSF109604">
    <property type="entry name" value="HD-domain/PDEase-like"/>
    <property type="match status" value="1"/>
</dbReference>
<evidence type="ECO:0000259" key="1">
    <source>
        <dbReference type="PROSITE" id="PS50113"/>
    </source>
</evidence>
<dbReference type="SMART" id="SM00267">
    <property type="entry name" value="GGDEF"/>
    <property type="match status" value="1"/>
</dbReference>
<dbReference type="InterPro" id="IPR043128">
    <property type="entry name" value="Rev_trsase/Diguanyl_cyclase"/>
</dbReference>
<dbReference type="Gene3D" id="3.30.450.20">
    <property type="entry name" value="PAS domain"/>
    <property type="match status" value="1"/>
</dbReference>
<dbReference type="PROSITE" id="PS51832">
    <property type="entry name" value="HD_GYP"/>
    <property type="match status" value="1"/>
</dbReference>
<dbReference type="KEGG" id="csep:CP523_11955"/>
<dbReference type="PROSITE" id="PS50113">
    <property type="entry name" value="PAC"/>
    <property type="match status" value="1"/>
</dbReference>
<reference evidence="4 5" key="1">
    <citation type="submission" date="2017-09" db="EMBL/GenBank/DDBJ databases">
        <authorList>
            <person name="Thomas P."/>
            <person name="Seyboldt C."/>
        </authorList>
    </citation>
    <scope>NUCLEOTIDE SEQUENCE [LARGE SCALE GENOMIC DNA]</scope>
    <source>
        <strain evidence="4 5">DSM 7534</strain>
    </source>
</reference>
<accession>A0A9N7PLR7</accession>
<dbReference type="InterPro" id="IPR035965">
    <property type="entry name" value="PAS-like_dom_sf"/>
</dbReference>
<evidence type="ECO:0000313" key="4">
    <source>
        <dbReference type="EMBL" id="AYE35071.1"/>
    </source>
</evidence>
<dbReference type="NCBIfam" id="TIGR00254">
    <property type="entry name" value="GGDEF"/>
    <property type="match status" value="1"/>
</dbReference>
<dbReference type="PROSITE" id="PS50887">
    <property type="entry name" value="GGDEF"/>
    <property type="match status" value="1"/>
</dbReference>
<dbReference type="SMART" id="SM00471">
    <property type="entry name" value="HDc"/>
    <property type="match status" value="1"/>
</dbReference>
<protein>
    <submittedName>
        <fullName evidence="4">GGDEF domain-containing protein</fullName>
    </submittedName>
</protein>
<dbReference type="Pfam" id="PF00990">
    <property type="entry name" value="GGDEF"/>
    <property type="match status" value="1"/>
</dbReference>
<dbReference type="Gene3D" id="3.30.70.270">
    <property type="match status" value="1"/>
</dbReference>
<feature type="domain" description="PAC" evidence="1">
    <location>
        <begin position="190"/>
        <end position="246"/>
    </location>
</feature>
<dbReference type="OrthoDB" id="9804747at2"/>